<keyword evidence="5" id="KW-0949">S-adenosyl-L-methionine</keyword>
<proteinExistence type="inferred from homology"/>
<gene>
    <name evidence="7" type="ORF">Kuja_1310</name>
</gene>
<dbReference type="EC" id="2.1.1.72" evidence="2"/>
<dbReference type="GO" id="GO:0004519">
    <property type="term" value="F:endonuclease activity"/>
    <property type="evidence" value="ECO:0007669"/>
    <property type="project" value="UniProtKB-KW"/>
</dbReference>
<evidence type="ECO:0000313" key="8">
    <source>
        <dbReference type="Proteomes" id="UP000433471"/>
    </source>
</evidence>
<dbReference type="InterPro" id="IPR012327">
    <property type="entry name" value="MeTrfase_D12"/>
</dbReference>
<evidence type="ECO:0000256" key="2">
    <source>
        <dbReference type="ARBA" id="ARBA00011900"/>
    </source>
</evidence>
<dbReference type="NCBIfam" id="TIGR00571">
    <property type="entry name" value="dam"/>
    <property type="match status" value="1"/>
</dbReference>
<comment type="similarity">
    <text evidence="1">Belongs to the N(4)/N(6)-methyltransferase family.</text>
</comment>
<evidence type="ECO:0000256" key="5">
    <source>
        <dbReference type="ARBA" id="ARBA00022691"/>
    </source>
</evidence>
<dbReference type="GO" id="GO:0009307">
    <property type="term" value="P:DNA restriction-modification system"/>
    <property type="evidence" value="ECO:0007669"/>
    <property type="project" value="InterPro"/>
</dbReference>
<dbReference type="GO" id="GO:0006298">
    <property type="term" value="P:mismatch repair"/>
    <property type="evidence" value="ECO:0007669"/>
    <property type="project" value="TreeGrafter"/>
</dbReference>
<dbReference type="PANTHER" id="PTHR30481">
    <property type="entry name" value="DNA ADENINE METHYLASE"/>
    <property type="match status" value="1"/>
</dbReference>
<accession>A0A6B9JC03</accession>
<evidence type="ECO:0000256" key="4">
    <source>
        <dbReference type="ARBA" id="ARBA00022679"/>
    </source>
</evidence>
<dbReference type="InterPro" id="IPR012263">
    <property type="entry name" value="M_m6A_EcoRV"/>
</dbReference>
<evidence type="ECO:0000313" key="7">
    <source>
        <dbReference type="EMBL" id="QGZ16122.1"/>
    </source>
</evidence>
<dbReference type="PRINTS" id="PR00505">
    <property type="entry name" value="D12N6MTFRASE"/>
</dbReference>
<dbReference type="Gene3D" id="1.10.1020.10">
    <property type="entry name" value="Adenine-specific Methyltransferase, Domain 2"/>
    <property type="match status" value="1"/>
</dbReference>
<name>A0A6B9JC03_9CAUD</name>
<keyword evidence="7" id="KW-0255">Endonuclease</keyword>
<comment type="catalytic activity">
    <reaction evidence="6">
        <text>a 2'-deoxyadenosine in DNA + S-adenosyl-L-methionine = an N(6)-methyl-2'-deoxyadenosine in DNA + S-adenosyl-L-homocysteine + H(+)</text>
        <dbReference type="Rhea" id="RHEA:15197"/>
        <dbReference type="Rhea" id="RHEA-COMP:12418"/>
        <dbReference type="Rhea" id="RHEA-COMP:12419"/>
        <dbReference type="ChEBI" id="CHEBI:15378"/>
        <dbReference type="ChEBI" id="CHEBI:57856"/>
        <dbReference type="ChEBI" id="CHEBI:59789"/>
        <dbReference type="ChEBI" id="CHEBI:90615"/>
        <dbReference type="ChEBI" id="CHEBI:90616"/>
        <dbReference type="EC" id="2.1.1.72"/>
    </reaction>
</comment>
<keyword evidence="8" id="KW-1185">Reference proteome</keyword>
<sequence>MQPPIKWVGGKRWITTFLRELHRCLKLEGVVEPFCGGCSVTLAIHPKRAILNDNSRDVINFWTQIKQNGLYMDIDITNTKENYEHIRDLFNQTPYGISSQSDVLKAQYFYYLIMTCYNGLCRFSKKTGFNTPFGNIKSPNIRGNLRSHQKWIENYQFIIDDFVNVINMSLVNDLLFVDPPYFKTFVSYSQTTFTYEDQVKLAKSLENVVCPTVTTNSYEPEIINLYKDAGFKVFCYMARRSVSCDASGRKPVREMIAIKNVDVFLFKELAKKHKIILMESDYV</sequence>
<keyword evidence="3" id="KW-0489">Methyltransferase</keyword>
<dbReference type="EMBL" id="MN718199">
    <property type="protein sequence ID" value="QGZ16122.1"/>
    <property type="molecule type" value="Genomic_DNA"/>
</dbReference>
<dbReference type="GO" id="GO:1904047">
    <property type="term" value="F:S-adenosyl-L-methionine binding"/>
    <property type="evidence" value="ECO:0007669"/>
    <property type="project" value="TreeGrafter"/>
</dbReference>
<dbReference type="GO" id="GO:0043565">
    <property type="term" value="F:sequence-specific DNA binding"/>
    <property type="evidence" value="ECO:0007669"/>
    <property type="project" value="TreeGrafter"/>
</dbReference>
<organism evidence="7 8">
    <name type="scientific">Vibrio phage vB_VchM_Kuja</name>
    <dbReference type="NCBI Taxonomy" id="2686437"/>
    <lineage>
        <taxon>Viruses</taxon>
        <taxon>Duplodnaviria</taxon>
        <taxon>Heunggongvirae</taxon>
        <taxon>Uroviricota</taxon>
        <taxon>Caudoviricetes</taxon>
        <taxon>Pantevenvirales</taxon>
        <taxon>Ackermannviridae</taxon>
        <taxon>Kujavirus</taxon>
        <taxon>Kujavirus kuja</taxon>
    </lineage>
</organism>
<dbReference type="GO" id="GO:0032259">
    <property type="term" value="P:methylation"/>
    <property type="evidence" value="ECO:0007669"/>
    <property type="project" value="UniProtKB-KW"/>
</dbReference>
<evidence type="ECO:0000256" key="3">
    <source>
        <dbReference type="ARBA" id="ARBA00022603"/>
    </source>
</evidence>
<dbReference type="InterPro" id="IPR029063">
    <property type="entry name" value="SAM-dependent_MTases_sf"/>
</dbReference>
<evidence type="ECO:0000256" key="1">
    <source>
        <dbReference type="ARBA" id="ARBA00006594"/>
    </source>
</evidence>
<dbReference type="Pfam" id="PF02086">
    <property type="entry name" value="MethyltransfD12"/>
    <property type="match status" value="1"/>
</dbReference>
<dbReference type="GO" id="GO:0009007">
    <property type="term" value="F:site-specific DNA-methyltransferase (adenine-specific) activity"/>
    <property type="evidence" value="ECO:0007669"/>
    <property type="project" value="UniProtKB-EC"/>
</dbReference>
<dbReference type="PANTHER" id="PTHR30481:SF3">
    <property type="entry name" value="DNA ADENINE METHYLASE"/>
    <property type="match status" value="1"/>
</dbReference>
<dbReference type="PIRSF" id="PIRSF000398">
    <property type="entry name" value="M_m6A_EcoRV"/>
    <property type="match status" value="1"/>
</dbReference>
<dbReference type="InterPro" id="IPR023095">
    <property type="entry name" value="Ade_MeTrfase_dom_2"/>
</dbReference>
<keyword evidence="7" id="KW-0540">Nuclease</keyword>
<protein>
    <recommendedName>
        <fullName evidence="2">site-specific DNA-methyltransferase (adenine-specific)</fullName>
        <ecNumber evidence="2">2.1.1.72</ecNumber>
    </recommendedName>
</protein>
<keyword evidence="7" id="KW-0378">Hydrolase</keyword>
<reference evidence="7 8" key="1">
    <citation type="submission" date="2019-11" db="EMBL/GenBank/DDBJ databases">
        <title>Characterization of a novel member of the family Ackermannviridae.</title>
        <authorList>
            <person name="Maina A.N."/>
            <person name="Mwaura F.B."/>
            <person name="Jumba M."/>
        </authorList>
    </citation>
    <scope>NUCLEOTIDE SEQUENCE [LARGE SCALE GENOMIC DNA]</scope>
</reference>
<dbReference type="Proteomes" id="UP000433471">
    <property type="component" value="Segment"/>
</dbReference>
<evidence type="ECO:0000256" key="6">
    <source>
        <dbReference type="ARBA" id="ARBA00047942"/>
    </source>
</evidence>
<dbReference type="SUPFAM" id="SSF53335">
    <property type="entry name" value="S-adenosyl-L-methionine-dependent methyltransferases"/>
    <property type="match status" value="1"/>
</dbReference>
<dbReference type="Gene3D" id="3.40.50.150">
    <property type="entry name" value="Vaccinia Virus protein VP39"/>
    <property type="match status" value="1"/>
</dbReference>
<keyword evidence="4" id="KW-0808">Transferase</keyword>